<dbReference type="EMBL" id="LR590464">
    <property type="protein sequence ID" value="VTP75379.1"/>
    <property type="molecule type" value="Genomic_DNA"/>
</dbReference>
<gene>
    <name evidence="2" type="ORF">NCTC13032_05616</name>
</gene>
<feature type="compositionally biased region" description="Basic and acidic residues" evidence="1">
    <location>
        <begin position="47"/>
        <end position="56"/>
    </location>
</feature>
<evidence type="ECO:0000313" key="2">
    <source>
        <dbReference type="EMBL" id="VTP75379.1"/>
    </source>
</evidence>
<accession>A0A4U9IIG1</accession>
<evidence type="ECO:0008006" key="4">
    <source>
        <dbReference type="Google" id="ProtNLM"/>
    </source>
</evidence>
<dbReference type="Proteomes" id="UP000310719">
    <property type="component" value="Chromosome"/>
</dbReference>
<dbReference type="AlphaFoldDB" id="A0A4U9IIG1"/>
<protein>
    <recommendedName>
        <fullName evidence="4">Bacterial Ig-like domain-containing protein</fullName>
    </recommendedName>
</protein>
<feature type="region of interest" description="Disordered" evidence="1">
    <location>
        <begin position="35"/>
        <end position="56"/>
    </location>
</feature>
<evidence type="ECO:0000256" key="1">
    <source>
        <dbReference type="SAM" id="MobiDB-lite"/>
    </source>
</evidence>
<dbReference type="Gene3D" id="3.30.420.430">
    <property type="match status" value="1"/>
</dbReference>
<proteinExistence type="predicted"/>
<reference evidence="2 3" key="1">
    <citation type="submission" date="2019-05" db="EMBL/GenBank/DDBJ databases">
        <authorList>
            <consortium name="Pathogen Informatics"/>
        </authorList>
    </citation>
    <scope>NUCLEOTIDE SEQUENCE [LARGE SCALE GENOMIC DNA]</scope>
    <source>
        <strain evidence="2 3">NCTC13032</strain>
    </source>
</reference>
<name>A0A4U9IIG1_9ENTR</name>
<sequence length="56" mass="5900">MATHALTATVSDAAGNTAVSNTFYLVVDNVAPATPAIPDITVNPDGTGRDRPYRRR</sequence>
<organism evidence="2 3">
    <name type="scientific">Leclercia adecarboxylata</name>
    <dbReference type="NCBI Taxonomy" id="83655"/>
    <lineage>
        <taxon>Bacteria</taxon>
        <taxon>Pseudomonadati</taxon>
        <taxon>Pseudomonadota</taxon>
        <taxon>Gammaproteobacteria</taxon>
        <taxon>Enterobacterales</taxon>
        <taxon>Enterobacteriaceae</taxon>
        <taxon>Leclercia</taxon>
    </lineage>
</organism>
<evidence type="ECO:0000313" key="3">
    <source>
        <dbReference type="Proteomes" id="UP000310719"/>
    </source>
</evidence>